<dbReference type="AlphaFoldDB" id="A0A0P0WXP5"/>
<evidence type="ECO:0000256" key="1">
    <source>
        <dbReference type="SAM" id="MobiDB-lite"/>
    </source>
</evidence>
<protein>
    <submittedName>
        <fullName evidence="2">Os06g0547800 protein</fullName>
    </submittedName>
</protein>
<sequence length="144" mass="16117">MPFARSVSPYCHECSTKVPPSSSGKRSKGGCIRGGIKELRVVVIWIWLLGRSGVRLASGEEGQAALVASVMSTPALHLQALGWLHTSRERDCRAWQRRWWRRRRMGATQRAPRKSRRPLTEKKLGQRGTTTARSPPPDVTTRCG</sequence>
<dbReference type="EMBL" id="AP014962">
    <property type="protein sequence ID" value="BAS98158.1"/>
    <property type="molecule type" value="Genomic_DNA"/>
</dbReference>
<name>A0A0P0WXP5_ORYSJ</name>
<feature type="region of interest" description="Disordered" evidence="1">
    <location>
        <begin position="103"/>
        <end position="144"/>
    </location>
</feature>
<proteinExistence type="predicted"/>
<reference evidence="2 3" key="2">
    <citation type="journal article" date="2013" name="Plant Cell Physiol.">
        <title>Rice Annotation Project Database (RAP-DB): an integrative and interactive database for rice genomics.</title>
        <authorList>
            <person name="Sakai H."/>
            <person name="Lee S.S."/>
            <person name="Tanaka T."/>
            <person name="Numa H."/>
            <person name="Kim J."/>
            <person name="Kawahara Y."/>
            <person name="Wakimoto H."/>
            <person name="Yang C.C."/>
            <person name="Iwamoto M."/>
            <person name="Abe T."/>
            <person name="Yamada Y."/>
            <person name="Muto A."/>
            <person name="Inokuchi H."/>
            <person name="Ikemura T."/>
            <person name="Matsumoto T."/>
            <person name="Sasaki T."/>
            <person name="Itoh T."/>
        </authorList>
    </citation>
    <scope>NUCLEOTIDE SEQUENCE [LARGE SCALE GENOMIC DNA]</scope>
    <source>
        <strain evidence="3">cv. Nipponbare</strain>
    </source>
</reference>
<accession>A0A0P0WXP5</accession>
<reference evidence="2 3" key="3">
    <citation type="journal article" date="2013" name="Rice">
        <title>Improvement of the Oryza sativa Nipponbare reference genome using next generation sequence and optical map data.</title>
        <authorList>
            <person name="Kawahara Y."/>
            <person name="de la Bastide M."/>
            <person name="Hamilton J.P."/>
            <person name="Kanamori H."/>
            <person name="McCombie W.R."/>
            <person name="Ouyang S."/>
            <person name="Schwartz D.C."/>
            <person name="Tanaka T."/>
            <person name="Wu J."/>
            <person name="Zhou S."/>
            <person name="Childs K.L."/>
            <person name="Davidson R.M."/>
            <person name="Lin H."/>
            <person name="Quesada-Ocampo L."/>
            <person name="Vaillancourt B."/>
            <person name="Sakai H."/>
            <person name="Lee S.S."/>
            <person name="Kim J."/>
            <person name="Numa H."/>
            <person name="Itoh T."/>
            <person name="Buell C.R."/>
            <person name="Matsumoto T."/>
        </authorList>
    </citation>
    <scope>NUCLEOTIDE SEQUENCE [LARGE SCALE GENOMIC DNA]</scope>
    <source>
        <strain evidence="3">cv. Nipponbare</strain>
    </source>
</reference>
<reference evidence="3" key="1">
    <citation type="journal article" date="2005" name="Nature">
        <title>The map-based sequence of the rice genome.</title>
        <authorList>
            <consortium name="International rice genome sequencing project (IRGSP)"/>
            <person name="Matsumoto T."/>
            <person name="Wu J."/>
            <person name="Kanamori H."/>
            <person name="Katayose Y."/>
            <person name="Fujisawa M."/>
            <person name="Namiki N."/>
            <person name="Mizuno H."/>
            <person name="Yamamoto K."/>
            <person name="Antonio B.A."/>
            <person name="Baba T."/>
            <person name="Sakata K."/>
            <person name="Nagamura Y."/>
            <person name="Aoki H."/>
            <person name="Arikawa K."/>
            <person name="Arita K."/>
            <person name="Bito T."/>
            <person name="Chiden Y."/>
            <person name="Fujitsuka N."/>
            <person name="Fukunaka R."/>
            <person name="Hamada M."/>
            <person name="Harada C."/>
            <person name="Hayashi A."/>
            <person name="Hijishita S."/>
            <person name="Honda M."/>
            <person name="Hosokawa S."/>
            <person name="Ichikawa Y."/>
            <person name="Idonuma A."/>
            <person name="Iijima M."/>
            <person name="Ikeda M."/>
            <person name="Ikeno M."/>
            <person name="Ito K."/>
            <person name="Ito S."/>
            <person name="Ito T."/>
            <person name="Ito Y."/>
            <person name="Ito Y."/>
            <person name="Iwabuchi A."/>
            <person name="Kamiya K."/>
            <person name="Karasawa W."/>
            <person name="Kurita K."/>
            <person name="Katagiri S."/>
            <person name="Kikuta A."/>
            <person name="Kobayashi H."/>
            <person name="Kobayashi N."/>
            <person name="Machita K."/>
            <person name="Maehara T."/>
            <person name="Masukawa M."/>
            <person name="Mizubayashi T."/>
            <person name="Mukai Y."/>
            <person name="Nagasaki H."/>
            <person name="Nagata Y."/>
            <person name="Naito S."/>
            <person name="Nakashima M."/>
            <person name="Nakama Y."/>
            <person name="Nakamichi Y."/>
            <person name="Nakamura M."/>
            <person name="Meguro A."/>
            <person name="Negishi M."/>
            <person name="Ohta I."/>
            <person name="Ohta T."/>
            <person name="Okamoto M."/>
            <person name="Ono N."/>
            <person name="Saji S."/>
            <person name="Sakaguchi M."/>
            <person name="Sakai K."/>
            <person name="Shibata M."/>
            <person name="Shimokawa T."/>
            <person name="Song J."/>
            <person name="Takazaki Y."/>
            <person name="Terasawa K."/>
            <person name="Tsugane M."/>
            <person name="Tsuji K."/>
            <person name="Ueda S."/>
            <person name="Waki K."/>
            <person name="Yamagata H."/>
            <person name="Yamamoto M."/>
            <person name="Yamamoto S."/>
            <person name="Yamane H."/>
            <person name="Yoshiki S."/>
            <person name="Yoshihara R."/>
            <person name="Yukawa K."/>
            <person name="Zhong H."/>
            <person name="Yano M."/>
            <person name="Yuan Q."/>
            <person name="Ouyang S."/>
            <person name="Liu J."/>
            <person name="Jones K.M."/>
            <person name="Gansberger K."/>
            <person name="Moffat K."/>
            <person name="Hill J."/>
            <person name="Bera J."/>
            <person name="Fadrosh D."/>
            <person name="Jin S."/>
            <person name="Johri S."/>
            <person name="Kim M."/>
            <person name="Overton L."/>
            <person name="Reardon M."/>
            <person name="Tsitrin T."/>
            <person name="Vuong H."/>
            <person name="Weaver B."/>
            <person name="Ciecko A."/>
            <person name="Tallon L."/>
            <person name="Jackson J."/>
            <person name="Pai G."/>
            <person name="Aken S.V."/>
            <person name="Utterback T."/>
            <person name="Reidmuller S."/>
            <person name="Feldblyum T."/>
            <person name="Hsiao J."/>
            <person name="Zismann V."/>
            <person name="Iobst S."/>
            <person name="de Vazeille A.R."/>
            <person name="Buell C.R."/>
            <person name="Ying K."/>
            <person name="Li Y."/>
            <person name="Lu T."/>
            <person name="Huang Y."/>
            <person name="Zhao Q."/>
            <person name="Feng Q."/>
            <person name="Zhang L."/>
            <person name="Zhu J."/>
            <person name="Weng Q."/>
            <person name="Mu J."/>
            <person name="Lu Y."/>
            <person name="Fan D."/>
            <person name="Liu Y."/>
            <person name="Guan J."/>
            <person name="Zhang Y."/>
            <person name="Yu S."/>
            <person name="Liu X."/>
            <person name="Zhang Y."/>
            <person name="Hong G."/>
            <person name="Han B."/>
            <person name="Choisne N."/>
            <person name="Demange N."/>
            <person name="Orjeda G."/>
            <person name="Samain S."/>
            <person name="Cattolico L."/>
            <person name="Pelletier E."/>
            <person name="Couloux A."/>
            <person name="Segurens B."/>
            <person name="Wincker P."/>
            <person name="D'Hont A."/>
            <person name="Scarpelli C."/>
            <person name="Weissenbach J."/>
            <person name="Salanoubat M."/>
            <person name="Quetier F."/>
            <person name="Yu Y."/>
            <person name="Kim H.R."/>
            <person name="Rambo T."/>
            <person name="Currie J."/>
            <person name="Collura K."/>
            <person name="Luo M."/>
            <person name="Yang T."/>
            <person name="Ammiraju J.S.S."/>
            <person name="Engler F."/>
            <person name="Soderlund C."/>
            <person name="Wing R.A."/>
            <person name="Palmer L.E."/>
            <person name="de la Bastide M."/>
            <person name="Spiegel L."/>
            <person name="Nascimento L."/>
            <person name="Zutavern T."/>
            <person name="O'Shaughnessy A."/>
            <person name="Dike S."/>
            <person name="Dedhia N."/>
            <person name="Preston R."/>
            <person name="Balija V."/>
            <person name="McCombie W.R."/>
            <person name="Chow T."/>
            <person name="Chen H."/>
            <person name="Chung M."/>
            <person name="Chen C."/>
            <person name="Shaw J."/>
            <person name="Wu H."/>
            <person name="Hsiao K."/>
            <person name="Chao Y."/>
            <person name="Chu M."/>
            <person name="Cheng C."/>
            <person name="Hour A."/>
            <person name="Lee P."/>
            <person name="Lin S."/>
            <person name="Lin Y."/>
            <person name="Liou J."/>
            <person name="Liu S."/>
            <person name="Hsing Y."/>
            <person name="Raghuvanshi S."/>
            <person name="Mohanty A."/>
            <person name="Bharti A.K."/>
            <person name="Gaur A."/>
            <person name="Gupta V."/>
            <person name="Kumar D."/>
            <person name="Ravi V."/>
            <person name="Vij S."/>
            <person name="Kapur A."/>
            <person name="Khurana P."/>
            <person name="Khurana P."/>
            <person name="Khurana J.P."/>
            <person name="Tyagi A.K."/>
            <person name="Gaikwad K."/>
            <person name="Singh A."/>
            <person name="Dalal V."/>
            <person name="Srivastava S."/>
            <person name="Dixit A."/>
            <person name="Pal A.K."/>
            <person name="Ghazi I.A."/>
            <person name="Yadav M."/>
            <person name="Pandit A."/>
            <person name="Bhargava A."/>
            <person name="Sureshbabu K."/>
            <person name="Batra K."/>
            <person name="Sharma T.R."/>
            <person name="Mohapatra T."/>
            <person name="Singh N.K."/>
            <person name="Messing J."/>
            <person name="Nelson A.B."/>
            <person name="Fuks G."/>
            <person name="Kavchok S."/>
            <person name="Keizer G."/>
            <person name="Linton E."/>
            <person name="Llaca V."/>
            <person name="Song R."/>
            <person name="Tanyolac B."/>
            <person name="Young S."/>
            <person name="Ho-Il K."/>
            <person name="Hahn J.H."/>
            <person name="Sangsakoo G."/>
            <person name="Vanavichit A."/>
            <person name="de Mattos Luiz.A.T."/>
            <person name="Zimmer P.D."/>
            <person name="Malone G."/>
            <person name="Dellagostin O."/>
            <person name="de Oliveira A.C."/>
            <person name="Bevan M."/>
            <person name="Bancroft I."/>
            <person name="Minx P."/>
            <person name="Cordum H."/>
            <person name="Wilson R."/>
            <person name="Cheng Z."/>
            <person name="Jin W."/>
            <person name="Jiang J."/>
            <person name="Leong S.A."/>
            <person name="Iwama H."/>
            <person name="Gojobori T."/>
            <person name="Itoh T."/>
            <person name="Niimura Y."/>
            <person name="Fujii Y."/>
            <person name="Habara T."/>
            <person name="Sakai H."/>
            <person name="Sato Y."/>
            <person name="Wilson G."/>
            <person name="Kumar K."/>
            <person name="McCouch S."/>
            <person name="Juretic N."/>
            <person name="Hoen D."/>
            <person name="Wright S."/>
            <person name="Bruskiewich R."/>
            <person name="Bureau T."/>
            <person name="Miyao A."/>
            <person name="Hirochika H."/>
            <person name="Nishikawa T."/>
            <person name="Kadowaki K."/>
            <person name="Sugiura M."/>
            <person name="Burr B."/>
            <person name="Sasaki T."/>
        </authorList>
    </citation>
    <scope>NUCLEOTIDE SEQUENCE [LARGE SCALE GENOMIC DNA]</scope>
    <source>
        <strain evidence="3">cv. Nipponbare</strain>
    </source>
</reference>
<evidence type="ECO:0000313" key="2">
    <source>
        <dbReference type="EMBL" id="BAS98158.1"/>
    </source>
</evidence>
<evidence type="ECO:0000313" key="3">
    <source>
        <dbReference type="Proteomes" id="UP000059680"/>
    </source>
</evidence>
<dbReference type="PaxDb" id="39947-A0A0P0WXP5"/>
<dbReference type="InParanoid" id="A0A0P0WXP5"/>
<feature type="compositionally biased region" description="Basic residues" evidence="1">
    <location>
        <begin position="103"/>
        <end position="117"/>
    </location>
</feature>
<gene>
    <name evidence="2" type="ordered locus">Os06g0547800</name>
    <name evidence="2" type="ORF">OSNPB_060547800</name>
</gene>
<organism evidence="2 3">
    <name type="scientific">Oryza sativa subsp. japonica</name>
    <name type="common">Rice</name>
    <dbReference type="NCBI Taxonomy" id="39947"/>
    <lineage>
        <taxon>Eukaryota</taxon>
        <taxon>Viridiplantae</taxon>
        <taxon>Streptophyta</taxon>
        <taxon>Embryophyta</taxon>
        <taxon>Tracheophyta</taxon>
        <taxon>Spermatophyta</taxon>
        <taxon>Magnoliopsida</taxon>
        <taxon>Liliopsida</taxon>
        <taxon>Poales</taxon>
        <taxon>Poaceae</taxon>
        <taxon>BOP clade</taxon>
        <taxon>Oryzoideae</taxon>
        <taxon>Oryzeae</taxon>
        <taxon>Oryzinae</taxon>
        <taxon>Oryza</taxon>
        <taxon>Oryza sativa</taxon>
    </lineage>
</organism>
<dbReference type="Proteomes" id="UP000059680">
    <property type="component" value="Chromosome 6"/>
</dbReference>
<keyword evidence="3" id="KW-1185">Reference proteome</keyword>